<keyword evidence="5" id="KW-0186">Copper</keyword>
<dbReference type="GO" id="GO:0016491">
    <property type="term" value="F:oxidoreductase activity"/>
    <property type="evidence" value="ECO:0007669"/>
    <property type="project" value="UniProtKB-KW"/>
</dbReference>
<dbReference type="SMR" id="A0A086TDQ0"/>
<dbReference type="AlphaFoldDB" id="A0A086TDQ0"/>
<comment type="caution">
    <text evidence="10">The sequence shown here is derived from an EMBL/GenBank/DDBJ whole genome shotgun (WGS) entry which is preliminary data.</text>
</comment>
<dbReference type="HOGENOM" id="CLU_006504_3_1_1"/>
<dbReference type="CDD" id="cd13880">
    <property type="entry name" value="CuRO_2_MaLCC_like"/>
    <property type="match status" value="1"/>
</dbReference>
<dbReference type="FunFam" id="2.60.40.420:FF:000021">
    <property type="entry name" value="Extracellular dihydrogeodin oxidase/laccase"/>
    <property type="match status" value="1"/>
</dbReference>
<dbReference type="EMBL" id="JPKY01000009">
    <property type="protein sequence ID" value="KFH47482.1"/>
    <property type="molecule type" value="Genomic_DNA"/>
</dbReference>
<dbReference type="Proteomes" id="UP000029964">
    <property type="component" value="Unassembled WGS sequence"/>
</dbReference>
<keyword evidence="11" id="KW-1185">Reference proteome</keyword>
<keyword evidence="4" id="KW-0560">Oxidoreductase</keyword>
<dbReference type="Gene3D" id="2.60.40.420">
    <property type="entry name" value="Cupredoxins - blue copper proteins"/>
    <property type="match status" value="3"/>
</dbReference>
<evidence type="ECO:0000259" key="7">
    <source>
        <dbReference type="Pfam" id="PF00394"/>
    </source>
</evidence>
<comment type="similarity">
    <text evidence="1">Belongs to the multicopper oxidase family.</text>
</comment>
<dbReference type="PANTHER" id="PTHR11709:SF145">
    <property type="entry name" value="LCC1"/>
    <property type="match status" value="1"/>
</dbReference>
<name>A0A086TDQ0_HAPC1</name>
<dbReference type="InterPro" id="IPR045087">
    <property type="entry name" value="Cu-oxidase_fam"/>
</dbReference>
<dbReference type="GO" id="GO:0005507">
    <property type="term" value="F:copper ion binding"/>
    <property type="evidence" value="ECO:0007669"/>
    <property type="project" value="InterPro"/>
</dbReference>
<dbReference type="FunFam" id="2.60.40.420:FF:000038">
    <property type="entry name" value="Extracellular dihydrogeodin oxidase/laccase"/>
    <property type="match status" value="1"/>
</dbReference>
<dbReference type="STRING" id="857340.A0A086TDQ0"/>
<dbReference type="InterPro" id="IPR011707">
    <property type="entry name" value="Cu-oxidase-like_N"/>
</dbReference>
<keyword evidence="2" id="KW-0479">Metal-binding</keyword>
<gene>
    <name evidence="10" type="ORF">ACRE_016080</name>
</gene>
<keyword evidence="6" id="KW-0325">Glycoprotein</keyword>
<dbReference type="SUPFAM" id="SSF49503">
    <property type="entry name" value="Cupredoxins"/>
    <property type="match status" value="3"/>
</dbReference>
<dbReference type="OrthoDB" id="2121828at2759"/>
<dbReference type="InterPro" id="IPR001117">
    <property type="entry name" value="Cu-oxidase_2nd"/>
</dbReference>
<feature type="domain" description="Plastocyanin-like" evidence="8">
    <location>
        <begin position="451"/>
        <end position="559"/>
    </location>
</feature>
<keyword evidence="3" id="KW-0677">Repeat</keyword>
<feature type="domain" description="Plastocyanin-like" evidence="7">
    <location>
        <begin position="214"/>
        <end position="369"/>
    </location>
</feature>
<dbReference type="Pfam" id="PF07731">
    <property type="entry name" value="Cu-oxidase_2"/>
    <property type="match status" value="1"/>
</dbReference>
<dbReference type="CDD" id="cd13854">
    <property type="entry name" value="CuRO_1_MaLCC_like"/>
    <property type="match status" value="1"/>
</dbReference>
<evidence type="ECO:0000256" key="4">
    <source>
        <dbReference type="ARBA" id="ARBA00023002"/>
    </source>
</evidence>
<evidence type="ECO:0000313" key="11">
    <source>
        <dbReference type="Proteomes" id="UP000029964"/>
    </source>
</evidence>
<organism evidence="10 11">
    <name type="scientific">Hapsidospora chrysogenum (strain ATCC 11550 / CBS 779.69 / DSM 880 / IAM 14645 / JCM 23072 / IMI 49137)</name>
    <name type="common">Acremonium chrysogenum</name>
    <dbReference type="NCBI Taxonomy" id="857340"/>
    <lineage>
        <taxon>Eukaryota</taxon>
        <taxon>Fungi</taxon>
        <taxon>Dikarya</taxon>
        <taxon>Ascomycota</taxon>
        <taxon>Pezizomycotina</taxon>
        <taxon>Sordariomycetes</taxon>
        <taxon>Hypocreomycetidae</taxon>
        <taxon>Hypocreales</taxon>
        <taxon>Bionectriaceae</taxon>
        <taxon>Hapsidospora</taxon>
    </lineage>
</organism>
<dbReference type="CDD" id="cd13901">
    <property type="entry name" value="CuRO_3_MaLCC_like"/>
    <property type="match status" value="1"/>
</dbReference>
<evidence type="ECO:0000256" key="5">
    <source>
        <dbReference type="ARBA" id="ARBA00023008"/>
    </source>
</evidence>
<evidence type="ECO:0000256" key="3">
    <source>
        <dbReference type="ARBA" id="ARBA00022737"/>
    </source>
</evidence>
<dbReference type="InterPro" id="IPR011706">
    <property type="entry name" value="Cu-oxidase_C"/>
</dbReference>
<feature type="domain" description="Plastocyanin-like" evidence="9">
    <location>
        <begin position="91"/>
        <end position="204"/>
    </location>
</feature>
<evidence type="ECO:0000313" key="10">
    <source>
        <dbReference type="EMBL" id="KFH47482.1"/>
    </source>
</evidence>
<reference evidence="11" key="1">
    <citation type="journal article" date="2014" name="Genome Announc.">
        <title>Genome sequence and annotation of Acremonium chrysogenum, producer of the beta-lactam antibiotic cephalosporin C.</title>
        <authorList>
            <person name="Terfehr D."/>
            <person name="Dahlmann T.A."/>
            <person name="Specht T."/>
            <person name="Zadra I."/>
            <person name="Kuernsteiner H."/>
            <person name="Kueck U."/>
        </authorList>
    </citation>
    <scope>NUCLEOTIDE SEQUENCE [LARGE SCALE GENOMIC DNA]</scope>
    <source>
        <strain evidence="11">ATCC 11550 / CBS 779.69 / DSM 880 / IAM 14645 / JCM 23072 / IMI 49137</strain>
    </source>
</reference>
<dbReference type="Pfam" id="PF07732">
    <property type="entry name" value="Cu-oxidase_3"/>
    <property type="match status" value="1"/>
</dbReference>
<dbReference type="Pfam" id="PF00394">
    <property type="entry name" value="Cu-oxidase"/>
    <property type="match status" value="1"/>
</dbReference>
<dbReference type="InterPro" id="IPR008972">
    <property type="entry name" value="Cupredoxin"/>
</dbReference>
<evidence type="ECO:0000259" key="9">
    <source>
        <dbReference type="Pfam" id="PF07732"/>
    </source>
</evidence>
<evidence type="ECO:0000256" key="2">
    <source>
        <dbReference type="ARBA" id="ARBA00022723"/>
    </source>
</evidence>
<accession>A0A086TDQ0</accession>
<evidence type="ECO:0000256" key="6">
    <source>
        <dbReference type="ARBA" id="ARBA00023180"/>
    </source>
</evidence>
<evidence type="ECO:0000256" key="1">
    <source>
        <dbReference type="ARBA" id="ARBA00010609"/>
    </source>
</evidence>
<protein>
    <submittedName>
        <fullName evidence="10">Laccase-like protein</fullName>
    </submittedName>
</protein>
<dbReference type="PANTHER" id="PTHR11709">
    <property type="entry name" value="MULTI-COPPER OXIDASE"/>
    <property type="match status" value="1"/>
</dbReference>
<sequence length="595" mass="66049">MGNTASRSPALPASQGVYKLESLGGGIEQARTNGKSVWGTFDADSLPSFLSNNPLPNGYPWSRMNSTTNYYEQTPNTGVIRSYDFTISRGILAPDGYEREVLLINGAFPAPLIEANWGDTIQVTVHNHITHPEEGASLHWHGLLQKGTPWQDGVPGVTQCPIAPGESFTYQFLADMYGTSWYHSHYSGQYSGGLFGPMVIHGPQSQEYDVDIGPVLLSDWYHDDYFSLVEQTMAANSTPVVADSNLINGKMNFNCSSIAHKDATPCVSDAGISKFKFRRGKTHLLRLVNSGAQGLQRFSIDGHKMTVIANDFVPVEPYDTKVVTLGIGQRSDVLVKADGDLEAYWMRANVSRICGRNHNPDAVAAIYYDDAKEDEEPKSVASDVPDPGSCANDDLDLTRPLMKMELPEPDLIIDMEVRLFTNGSGVKLWSLDGVSFRGNYNSPTLLLSNLGNLTFDEEWNVRIIQGAKSVRVHLINNTTVPHPMHLHGFNMYILAEGEGEWDGRINHPENPQRRDVFQVRRHGHLVMQFDAAENPGVWPFHCHIAWHASAGFFIQFLTGHEVVETMRIPNVVAETCRQWAKWTHTNIPAQIDSGL</sequence>
<proteinExistence type="inferred from homology"/>
<evidence type="ECO:0000259" key="8">
    <source>
        <dbReference type="Pfam" id="PF07731"/>
    </source>
</evidence>